<evidence type="ECO:0008006" key="4">
    <source>
        <dbReference type="Google" id="ProtNLM"/>
    </source>
</evidence>
<evidence type="ECO:0000256" key="1">
    <source>
        <dbReference type="SAM" id="Phobius"/>
    </source>
</evidence>
<keyword evidence="1" id="KW-1133">Transmembrane helix</keyword>
<feature type="transmembrane region" description="Helical" evidence="1">
    <location>
        <begin position="91"/>
        <end position="113"/>
    </location>
</feature>
<protein>
    <recommendedName>
        <fullName evidence="4">HdeD protein</fullName>
    </recommendedName>
</protein>
<dbReference type="InterPro" id="IPR005325">
    <property type="entry name" value="DUF308_memb"/>
</dbReference>
<accession>A0A0B1Q4Q7</accession>
<dbReference type="Pfam" id="PF03729">
    <property type="entry name" value="DUF308"/>
    <property type="match status" value="1"/>
</dbReference>
<evidence type="ECO:0000313" key="3">
    <source>
        <dbReference type="Proteomes" id="UP000030826"/>
    </source>
</evidence>
<organism evidence="2 3">
    <name type="scientific">Aureimonas altamirensis</name>
    <dbReference type="NCBI Taxonomy" id="370622"/>
    <lineage>
        <taxon>Bacteria</taxon>
        <taxon>Pseudomonadati</taxon>
        <taxon>Pseudomonadota</taxon>
        <taxon>Alphaproteobacteria</taxon>
        <taxon>Hyphomicrobiales</taxon>
        <taxon>Aurantimonadaceae</taxon>
        <taxon>Aureimonas</taxon>
    </lineage>
</organism>
<feature type="transmembrane region" description="Helical" evidence="1">
    <location>
        <begin position="12"/>
        <end position="34"/>
    </location>
</feature>
<feature type="transmembrane region" description="Helical" evidence="1">
    <location>
        <begin position="150"/>
        <end position="174"/>
    </location>
</feature>
<name>A0A0B1Q4Q7_9HYPH</name>
<feature type="transmembrane region" description="Helical" evidence="1">
    <location>
        <begin position="125"/>
        <end position="144"/>
    </location>
</feature>
<dbReference type="PANTHER" id="PTHR34989">
    <property type="entry name" value="PROTEIN HDED"/>
    <property type="match status" value="1"/>
</dbReference>
<reference evidence="2 3" key="1">
    <citation type="submission" date="2014-09" db="EMBL/GenBank/DDBJ databases">
        <title>Isolation and characterization of Aurantimonas altamirensis ON-56566 from clinical sample following a dog bite.</title>
        <authorList>
            <person name="Eshaghi A."/>
            <person name="Li A."/>
            <person name="Shahinas D."/>
            <person name="Bahn P."/>
            <person name="Kus J.V."/>
            <person name="Patel S.N."/>
        </authorList>
    </citation>
    <scope>NUCLEOTIDE SEQUENCE [LARGE SCALE GENOMIC DNA]</scope>
    <source>
        <strain evidence="2 3">ON-56566</strain>
    </source>
</reference>
<gene>
    <name evidence="2" type="ORF">LA66_15005</name>
</gene>
<keyword evidence="1" id="KW-0472">Membrane</keyword>
<dbReference type="STRING" id="370622.LA66_15005"/>
<dbReference type="Proteomes" id="UP000030826">
    <property type="component" value="Unassembled WGS sequence"/>
</dbReference>
<feature type="transmembrane region" description="Helical" evidence="1">
    <location>
        <begin position="40"/>
        <end position="60"/>
    </location>
</feature>
<dbReference type="AlphaFoldDB" id="A0A0B1Q4Q7"/>
<dbReference type="PANTHER" id="PTHR34989:SF1">
    <property type="entry name" value="PROTEIN HDED"/>
    <property type="match status" value="1"/>
</dbReference>
<comment type="caution">
    <text evidence="2">The sequence shown here is derived from an EMBL/GenBank/DDBJ whole genome shotgun (WGS) entry which is preliminary data.</text>
</comment>
<proteinExistence type="predicted"/>
<dbReference type="GO" id="GO:0005886">
    <property type="term" value="C:plasma membrane"/>
    <property type="evidence" value="ECO:0007669"/>
    <property type="project" value="TreeGrafter"/>
</dbReference>
<sequence>MLEADLPRSSWGWLVALGVLLLFLGLAALAHLALATVASLFLIGALMVAGGLAHIVVSFGSRTGGRGLLWFAAGILYILAGLAVFTNPVLASTVLTLLIAVLLTASGAVRIWFGVSARPEHGWGWLVAGGLVTLLLGLVIALGWPVNSLWVIGAFLAADLMVQGGACLALGLYLRAR</sequence>
<dbReference type="EMBL" id="JRFJ01000004">
    <property type="protein sequence ID" value="KHJ53892.1"/>
    <property type="molecule type" value="Genomic_DNA"/>
</dbReference>
<dbReference type="InterPro" id="IPR052712">
    <property type="entry name" value="Acid_resist_chaperone_HdeD"/>
</dbReference>
<keyword evidence="1" id="KW-0812">Transmembrane</keyword>
<evidence type="ECO:0000313" key="2">
    <source>
        <dbReference type="EMBL" id="KHJ53892.1"/>
    </source>
</evidence>
<feature type="transmembrane region" description="Helical" evidence="1">
    <location>
        <begin position="67"/>
        <end position="85"/>
    </location>
</feature>